<dbReference type="GO" id="GO:0016791">
    <property type="term" value="F:phosphatase activity"/>
    <property type="evidence" value="ECO:0007669"/>
    <property type="project" value="InterPro"/>
</dbReference>
<dbReference type="AlphaFoldDB" id="A0A3A4QPD1"/>
<keyword evidence="1" id="KW-0732">Signal</keyword>
<gene>
    <name evidence="3" type="ORF">C4541_13325</name>
</gene>
<comment type="caution">
    <text evidence="3">The sequence shown here is derived from an EMBL/GenBank/DDBJ whole genome shotgun (WGS) entry which is preliminary data.</text>
</comment>
<dbReference type="Pfam" id="PF07589">
    <property type="entry name" value="PEP-CTERM"/>
    <property type="match status" value="1"/>
</dbReference>
<dbReference type="PROSITE" id="PS50275">
    <property type="entry name" value="SAC"/>
    <property type="match status" value="1"/>
</dbReference>
<dbReference type="EMBL" id="QZJZ01000105">
    <property type="protein sequence ID" value="RJP55884.1"/>
    <property type="molecule type" value="Genomic_DNA"/>
</dbReference>
<evidence type="ECO:0000313" key="4">
    <source>
        <dbReference type="Proteomes" id="UP000266426"/>
    </source>
</evidence>
<dbReference type="InterPro" id="IPR002013">
    <property type="entry name" value="SAC_dom"/>
</dbReference>
<evidence type="ECO:0000256" key="1">
    <source>
        <dbReference type="SAM" id="SignalP"/>
    </source>
</evidence>
<name>A0A3A4QPD1_9BACT</name>
<evidence type="ECO:0000259" key="2">
    <source>
        <dbReference type="PROSITE" id="PS50275"/>
    </source>
</evidence>
<dbReference type="Proteomes" id="UP000266426">
    <property type="component" value="Unassembled WGS sequence"/>
</dbReference>
<proteinExistence type="predicted"/>
<evidence type="ECO:0000313" key="3">
    <source>
        <dbReference type="EMBL" id="RJP55884.1"/>
    </source>
</evidence>
<feature type="domain" description="SAC" evidence="2">
    <location>
        <begin position="61"/>
        <end position="150"/>
    </location>
</feature>
<feature type="signal peptide" evidence="1">
    <location>
        <begin position="1"/>
        <end position="20"/>
    </location>
</feature>
<dbReference type="InterPro" id="IPR014262">
    <property type="entry name" value="HAF_rpt"/>
</dbReference>
<dbReference type="NCBIfam" id="TIGR02913">
    <property type="entry name" value="HAF_rpt"/>
    <property type="match status" value="3"/>
</dbReference>
<reference evidence="3 4" key="1">
    <citation type="journal article" date="2017" name="ISME J.">
        <title>Energy and carbon metabolisms in a deep terrestrial subsurface fluid microbial community.</title>
        <authorList>
            <person name="Momper L."/>
            <person name="Jungbluth S.P."/>
            <person name="Lee M.D."/>
            <person name="Amend J.P."/>
        </authorList>
    </citation>
    <scope>NUCLEOTIDE SEQUENCE [LARGE SCALE GENOMIC DNA]</scope>
    <source>
        <strain evidence="3">SURF_26</strain>
    </source>
</reference>
<protein>
    <submittedName>
        <fullName evidence="3">PEP-CTERM sorting domain-containing protein</fullName>
    </submittedName>
</protein>
<organism evidence="3 4">
    <name type="scientific">Candidatus Auribacter fodinae</name>
    <dbReference type="NCBI Taxonomy" id="2093366"/>
    <lineage>
        <taxon>Bacteria</taxon>
        <taxon>Pseudomonadati</taxon>
        <taxon>Candidatus Auribacterota</taxon>
        <taxon>Candidatus Auribacteria</taxon>
        <taxon>Candidatus Auribacterales</taxon>
        <taxon>Candidatus Auribacteraceae</taxon>
        <taxon>Candidatus Auribacter</taxon>
    </lineage>
</organism>
<feature type="chain" id="PRO_5017444278" evidence="1">
    <location>
        <begin position="21"/>
        <end position="336"/>
    </location>
</feature>
<sequence>MRKIIFFLLISILFPCAAYSAAYHIIDLGTLGGTNSKAYAMNDSGHVVGESTNSSGERQAFLWNGTTMINIGAGLGYSDTVATGINNSGVVIFNSMTSPVKSLYYDGTYHDPGINGYTRGINTSGQIAGYTESDQAYRYNGNLTYFSHGRPWAINDSGVMAGYNWEQAAYWDGSQHNIGTLGGTSAWFRAINNSNVMAGAVTNNGTDYTAMYYDGTAHFIGTLADDVKSEVRGINDDGLLVGYSRNALNNSTAFLYEDSTMKDLNDLVDNGTGWYLQDAWDINSFGQIIGYGINPDGETHAFLLTDASQFAVPEPMSIFLLCAGLFGTALRKRMRS</sequence>
<dbReference type="NCBIfam" id="TIGR02595">
    <property type="entry name" value="PEP_CTERM"/>
    <property type="match status" value="1"/>
</dbReference>
<dbReference type="InterPro" id="IPR013424">
    <property type="entry name" value="Ice-binding_C"/>
</dbReference>
<accession>A0A3A4QPD1</accession>